<gene>
    <name evidence="2" type="ORF">BSTOLATCC_MIC51212</name>
</gene>
<organism evidence="2 3">
    <name type="scientific">Blepharisma stoltei</name>
    <dbReference type="NCBI Taxonomy" id="1481888"/>
    <lineage>
        <taxon>Eukaryota</taxon>
        <taxon>Sar</taxon>
        <taxon>Alveolata</taxon>
        <taxon>Ciliophora</taxon>
        <taxon>Postciliodesmatophora</taxon>
        <taxon>Heterotrichea</taxon>
        <taxon>Heterotrichida</taxon>
        <taxon>Blepharismidae</taxon>
        <taxon>Blepharisma</taxon>
    </lineage>
</organism>
<reference evidence="2" key="1">
    <citation type="submission" date="2021-09" db="EMBL/GenBank/DDBJ databases">
        <authorList>
            <consortium name="AG Swart"/>
            <person name="Singh M."/>
            <person name="Singh A."/>
            <person name="Seah K."/>
            <person name="Emmerich C."/>
        </authorList>
    </citation>
    <scope>NUCLEOTIDE SEQUENCE</scope>
    <source>
        <strain evidence="2">ATCC30299</strain>
    </source>
</reference>
<keyword evidence="3" id="KW-1185">Reference proteome</keyword>
<protein>
    <submittedName>
        <fullName evidence="2">Uncharacterized protein</fullName>
    </submittedName>
</protein>
<feature type="region of interest" description="Disordered" evidence="1">
    <location>
        <begin position="28"/>
        <end position="50"/>
    </location>
</feature>
<dbReference type="EMBL" id="CAJZBQ010000051">
    <property type="protein sequence ID" value="CAG9330631.1"/>
    <property type="molecule type" value="Genomic_DNA"/>
</dbReference>
<accession>A0AAU9JW75</accession>
<dbReference type="Proteomes" id="UP001162131">
    <property type="component" value="Unassembled WGS sequence"/>
</dbReference>
<dbReference type="AlphaFoldDB" id="A0AAU9JW75"/>
<name>A0AAU9JW75_9CILI</name>
<sequence length="138" mass="16102">MSSIENLKAQDIHDDPYLECNAKILNDGQSTESEHESQPKSSTIDLNDNKVSPQKKRSFFSKMCEKAMGFFEKNDQKCYECIMCKKMFPKSKIIKNPCGCISCKTCGLYERVEYWWMIGCCIKDRCRVCGHEIFIRER</sequence>
<evidence type="ECO:0000313" key="2">
    <source>
        <dbReference type="EMBL" id="CAG9330631.1"/>
    </source>
</evidence>
<evidence type="ECO:0000313" key="3">
    <source>
        <dbReference type="Proteomes" id="UP001162131"/>
    </source>
</evidence>
<proteinExistence type="predicted"/>
<evidence type="ECO:0000256" key="1">
    <source>
        <dbReference type="SAM" id="MobiDB-lite"/>
    </source>
</evidence>
<comment type="caution">
    <text evidence="2">The sequence shown here is derived from an EMBL/GenBank/DDBJ whole genome shotgun (WGS) entry which is preliminary data.</text>
</comment>
<feature type="compositionally biased region" description="Polar residues" evidence="1">
    <location>
        <begin position="39"/>
        <end position="50"/>
    </location>
</feature>